<evidence type="ECO:0000313" key="3">
    <source>
        <dbReference type="Proteomes" id="UP000194903"/>
    </source>
</evidence>
<dbReference type="PROSITE" id="PS50172">
    <property type="entry name" value="BRCT"/>
    <property type="match status" value="1"/>
</dbReference>
<comment type="caution">
    <text evidence="2">The sequence shown here is derived from an EMBL/GenBank/DDBJ whole genome shotgun (WGS) entry which is preliminary data.</text>
</comment>
<dbReference type="OrthoDB" id="9776650at2"/>
<sequence length="463" mass="53405">MKELEDYRMFCTKAELQKALNTLHGIITGIAFDKSINIQEISELANWCNLQRDYIKQPPFNKIIPYVEEILANGELSRETYGNILGYCEQYADNLDSQNIETHDIQELHGIIHGILSDNVINDHEVKNLYHWLKDRKNLTGTYPYDEIYCVVCEVLEDWSVSEEETLRLKALLGNFVDTRNSMNISQVEIEHLQEKYAVDGICAREPEISIKGKTFCFTGTSSRAKRDEIAEMITERGGHFNNNVTKKTDFLIVGNEGNPCWMFNCYGRKVEKAVSLRKAGNRIMIVNELDFWDTYDSADEDENETEAQLLCEKIKKLILQADEGYDVSKICVKGYKNRDTDAAITMFDKPCFSVKGKQTVYLYIASAIQRRFSSLDLQKMATTPWKRIELSKVDITQFQDALVDVYEKCWLDSSEQFGCCSRYLQCSDNLKCIQPDPELKGGCQYRQNLRKGRIFYGKNKTI</sequence>
<dbReference type="RefSeq" id="WP_087020696.1">
    <property type="nucleotide sequence ID" value="NZ_NHOC01000008.1"/>
</dbReference>
<dbReference type="Proteomes" id="UP000194903">
    <property type="component" value="Unassembled WGS sequence"/>
</dbReference>
<reference evidence="2 3" key="1">
    <citation type="submission" date="2017-05" db="EMBL/GenBank/DDBJ databases">
        <title>Butyricicoccus porcorum sp. nov. a butyrate-producing bacterium from the swine intestinal tract.</title>
        <authorList>
            <person name="Trachsel J."/>
            <person name="Humphrey S."/>
            <person name="Allen H.K."/>
        </authorList>
    </citation>
    <scope>NUCLEOTIDE SEQUENCE [LARGE SCALE GENOMIC DNA]</scope>
    <source>
        <strain evidence="2">BB10</strain>
    </source>
</reference>
<dbReference type="CDD" id="cd17748">
    <property type="entry name" value="BRCT_DNA_ligase_like"/>
    <property type="match status" value="1"/>
</dbReference>
<gene>
    <name evidence="2" type="ORF">CBW42_09800</name>
</gene>
<dbReference type="Pfam" id="PF00533">
    <property type="entry name" value="BRCT"/>
    <property type="match status" value="1"/>
</dbReference>
<evidence type="ECO:0000313" key="2">
    <source>
        <dbReference type="EMBL" id="OUM20027.1"/>
    </source>
</evidence>
<proteinExistence type="predicted"/>
<name>A0A252F2K7_9FIRM</name>
<dbReference type="InterPro" id="IPR036420">
    <property type="entry name" value="BRCT_dom_sf"/>
</dbReference>
<dbReference type="Gene3D" id="3.40.50.10190">
    <property type="entry name" value="BRCT domain"/>
    <property type="match status" value="1"/>
</dbReference>
<evidence type="ECO:0000259" key="1">
    <source>
        <dbReference type="PROSITE" id="PS50172"/>
    </source>
</evidence>
<organism evidence="2 3">
    <name type="scientific">Butyricicoccus porcorum</name>
    <dbReference type="NCBI Taxonomy" id="1945634"/>
    <lineage>
        <taxon>Bacteria</taxon>
        <taxon>Bacillati</taxon>
        <taxon>Bacillota</taxon>
        <taxon>Clostridia</taxon>
        <taxon>Eubacteriales</taxon>
        <taxon>Butyricicoccaceae</taxon>
        <taxon>Butyricicoccus</taxon>
    </lineage>
</organism>
<dbReference type="EMBL" id="NHOC01000008">
    <property type="protein sequence ID" value="OUM20027.1"/>
    <property type="molecule type" value="Genomic_DNA"/>
</dbReference>
<accession>A0A252F2K7</accession>
<dbReference type="AlphaFoldDB" id="A0A252F2K7"/>
<protein>
    <recommendedName>
        <fullName evidence="1">BRCT domain-containing protein</fullName>
    </recommendedName>
</protein>
<dbReference type="SUPFAM" id="SSF52113">
    <property type="entry name" value="BRCT domain"/>
    <property type="match status" value="1"/>
</dbReference>
<dbReference type="InterPro" id="IPR001357">
    <property type="entry name" value="BRCT_dom"/>
</dbReference>
<keyword evidence="3" id="KW-1185">Reference proteome</keyword>
<feature type="domain" description="BRCT" evidence="1">
    <location>
        <begin position="206"/>
        <end position="289"/>
    </location>
</feature>